<dbReference type="AlphaFoldDB" id="A0AA39NUD2"/>
<keyword evidence="3" id="KW-1185">Reference proteome</keyword>
<feature type="region of interest" description="Disordered" evidence="1">
    <location>
        <begin position="1"/>
        <end position="24"/>
    </location>
</feature>
<feature type="region of interest" description="Disordered" evidence="1">
    <location>
        <begin position="40"/>
        <end position="68"/>
    </location>
</feature>
<dbReference type="Proteomes" id="UP001175227">
    <property type="component" value="Unassembled WGS sequence"/>
</dbReference>
<proteinExistence type="predicted"/>
<organism evidence="2 3">
    <name type="scientific">Armillaria novae-zelandiae</name>
    <dbReference type="NCBI Taxonomy" id="153914"/>
    <lineage>
        <taxon>Eukaryota</taxon>
        <taxon>Fungi</taxon>
        <taxon>Dikarya</taxon>
        <taxon>Basidiomycota</taxon>
        <taxon>Agaricomycotina</taxon>
        <taxon>Agaricomycetes</taxon>
        <taxon>Agaricomycetidae</taxon>
        <taxon>Agaricales</taxon>
        <taxon>Marasmiineae</taxon>
        <taxon>Physalacriaceae</taxon>
        <taxon>Armillaria</taxon>
    </lineage>
</organism>
<protein>
    <submittedName>
        <fullName evidence="2">Uncharacterized protein</fullName>
    </submittedName>
</protein>
<name>A0AA39NUD2_9AGAR</name>
<evidence type="ECO:0000313" key="2">
    <source>
        <dbReference type="EMBL" id="KAK0472045.1"/>
    </source>
</evidence>
<gene>
    <name evidence="2" type="ORF">IW261DRAFT_1571291</name>
</gene>
<comment type="caution">
    <text evidence="2">The sequence shown here is derived from an EMBL/GenBank/DDBJ whole genome shotgun (WGS) entry which is preliminary data.</text>
</comment>
<accession>A0AA39NUD2</accession>
<evidence type="ECO:0000313" key="3">
    <source>
        <dbReference type="Proteomes" id="UP001175227"/>
    </source>
</evidence>
<feature type="compositionally biased region" description="Basic and acidic residues" evidence="1">
    <location>
        <begin position="1"/>
        <end position="18"/>
    </location>
</feature>
<evidence type="ECO:0000256" key="1">
    <source>
        <dbReference type="SAM" id="MobiDB-lite"/>
    </source>
</evidence>
<sequence length="116" mass="13065">MTDYESWGRESKHAEQRPGRIYRIPESIDVEQTGFFDNPDLQSSAFPPSYDVATRTPPPYSAIDTQAQNDIDTIDTVEPAPQYNAEYAPLEDVGMAGFLRSELATIFEEDEDEAVE</sequence>
<reference evidence="2" key="1">
    <citation type="submission" date="2023-06" db="EMBL/GenBank/DDBJ databases">
        <authorList>
            <consortium name="Lawrence Berkeley National Laboratory"/>
            <person name="Ahrendt S."/>
            <person name="Sahu N."/>
            <person name="Indic B."/>
            <person name="Wong-Bajracharya J."/>
            <person name="Merenyi Z."/>
            <person name="Ke H.-M."/>
            <person name="Monk M."/>
            <person name="Kocsube S."/>
            <person name="Drula E."/>
            <person name="Lipzen A."/>
            <person name="Balint B."/>
            <person name="Henrissat B."/>
            <person name="Andreopoulos B."/>
            <person name="Martin F.M."/>
            <person name="Harder C.B."/>
            <person name="Rigling D."/>
            <person name="Ford K.L."/>
            <person name="Foster G.D."/>
            <person name="Pangilinan J."/>
            <person name="Papanicolaou A."/>
            <person name="Barry K."/>
            <person name="LaButti K."/>
            <person name="Viragh M."/>
            <person name="Koriabine M."/>
            <person name="Yan M."/>
            <person name="Riley R."/>
            <person name="Champramary S."/>
            <person name="Plett K.L."/>
            <person name="Tsai I.J."/>
            <person name="Slot J."/>
            <person name="Sipos G."/>
            <person name="Plett J."/>
            <person name="Nagy L.G."/>
            <person name="Grigoriev I.V."/>
        </authorList>
    </citation>
    <scope>NUCLEOTIDE SEQUENCE</scope>
    <source>
        <strain evidence="2">ICMP 16352</strain>
    </source>
</reference>
<dbReference type="EMBL" id="JAUEPR010000044">
    <property type="protein sequence ID" value="KAK0472045.1"/>
    <property type="molecule type" value="Genomic_DNA"/>
</dbReference>